<dbReference type="Proteomes" id="UP001368270">
    <property type="component" value="Unassembled WGS sequence"/>
</dbReference>
<comment type="caution">
    <text evidence="1">The sequence shown here is derived from an EMBL/GenBank/DDBJ whole genome shotgun (WGS) entry which is preliminary data.</text>
</comment>
<sequence length="99" mass="10829">MTAIDLQEIASKVEDFPAFLAFLEAMRKDWANTFASAGLQNPNTYGADCGWENTTIDSFLEAAVAGARDNRLGDPDGTHYGSNPWKLATEVLLLGKLYE</sequence>
<protein>
    <submittedName>
        <fullName evidence="1">Uncharacterized protein</fullName>
    </submittedName>
</protein>
<gene>
    <name evidence="1" type="ORF">WG622_12685</name>
</gene>
<name>A0ABU8QI58_9RHOB</name>
<evidence type="ECO:0000313" key="1">
    <source>
        <dbReference type="EMBL" id="MEJ5219104.1"/>
    </source>
</evidence>
<reference evidence="1 2" key="1">
    <citation type="submission" date="2024-03" db="EMBL/GenBank/DDBJ databases">
        <title>Cognatishimia coralii sp. nov., a marine bacterium isolated from coral surrounding seawater.</title>
        <authorList>
            <person name="Liu X."/>
            <person name="Liu S."/>
            <person name="Sun H."/>
            <person name="Zhang Y."/>
        </authorList>
    </citation>
    <scope>NUCLEOTIDE SEQUENCE [LARGE SCALE GENOMIC DNA]</scope>
    <source>
        <strain evidence="1 2">D5M38</strain>
    </source>
</reference>
<dbReference type="EMBL" id="JBBGAZ010000006">
    <property type="protein sequence ID" value="MEJ5219104.1"/>
    <property type="molecule type" value="Genomic_DNA"/>
</dbReference>
<evidence type="ECO:0000313" key="2">
    <source>
        <dbReference type="Proteomes" id="UP001368270"/>
    </source>
</evidence>
<organism evidence="1 2">
    <name type="scientific">Cognatishimia coralii</name>
    <dbReference type="NCBI Taxonomy" id="3083254"/>
    <lineage>
        <taxon>Bacteria</taxon>
        <taxon>Pseudomonadati</taxon>
        <taxon>Pseudomonadota</taxon>
        <taxon>Alphaproteobacteria</taxon>
        <taxon>Rhodobacterales</taxon>
        <taxon>Paracoccaceae</taxon>
        <taxon>Cognatishimia</taxon>
    </lineage>
</organism>
<dbReference type="RefSeq" id="WP_339403925.1">
    <property type="nucleotide sequence ID" value="NZ_JBBGAZ010000006.1"/>
</dbReference>
<keyword evidence="2" id="KW-1185">Reference proteome</keyword>
<proteinExistence type="predicted"/>
<accession>A0ABU8QI58</accession>